<evidence type="ECO:0000256" key="1">
    <source>
        <dbReference type="ARBA" id="ARBA00022737"/>
    </source>
</evidence>
<dbReference type="Gene3D" id="1.25.40.10">
    <property type="entry name" value="Tetratricopeptide repeat domain"/>
    <property type="match status" value="6"/>
</dbReference>
<dbReference type="PROSITE" id="PS50293">
    <property type="entry name" value="TPR_REGION"/>
    <property type="match status" value="1"/>
</dbReference>
<dbReference type="InterPro" id="IPR019734">
    <property type="entry name" value="TPR_rpt"/>
</dbReference>
<reference evidence="5 6" key="1">
    <citation type="submission" date="2021-08" db="EMBL/GenBank/DDBJ databases">
        <title>Lysobacter sp. strain CJ11 Genome sequencing and assembly.</title>
        <authorList>
            <person name="Kim I."/>
        </authorList>
    </citation>
    <scope>NUCLEOTIDE SEQUENCE [LARGE SCALE GENOMIC DNA]</scope>
    <source>
        <strain evidence="5 6">CJ11</strain>
    </source>
</reference>
<dbReference type="Pfam" id="PF07719">
    <property type="entry name" value="TPR_2"/>
    <property type="match status" value="1"/>
</dbReference>
<dbReference type="InterPro" id="IPR050498">
    <property type="entry name" value="Ycf3"/>
</dbReference>
<evidence type="ECO:0000313" key="6">
    <source>
        <dbReference type="Proteomes" id="UP000824755"/>
    </source>
</evidence>
<feature type="signal peptide" evidence="4">
    <location>
        <begin position="1"/>
        <end position="24"/>
    </location>
</feature>
<dbReference type="SUPFAM" id="SSF48452">
    <property type="entry name" value="TPR-like"/>
    <property type="match status" value="4"/>
</dbReference>
<dbReference type="InterPro" id="IPR013105">
    <property type="entry name" value="TPR_2"/>
</dbReference>
<evidence type="ECO:0000256" key="3">
    <source>
        <dbReference type="PROSITE-ProRule" id="PRU00339"/>
    </source>
</evidence>
<dbReference type="RefSeq" id="WP_220380585.1">
    <property type="nucleotide sequence ID" value="NZ_CP080544.1"/>
</dbReference>
<sequence>MGNFDRARLTVCLMGGLLANAGFAQSNASNNGEGDEAAAVAQAVDDHVGEMPTVNLKAAIAFAEARKAYDAENWSAADRAIRRAIENDPNEVEYHKFDGYIAAARNDHAGVLRAANAALKVDSEDAEAYEMRANANYFLGNKALSLDDYRLALRYDRLDAGFYRNYLHTLNELRRYDELMDVYAKYVQRHRDAPDELEAKADIPFYASLAFIARKDYMRAVTLLNESIALSPDYAGFYGNRGIAYDIMGKYALALADFAKAIELAPKDGNYHFLRGVTWLHSEDYALAMEAFTRANALGVDDTALWQNFGVVYERLGKQQQALDAYDRSLKLDPENAAARANRATLLRDLGQSGRAARENEIAANGLAPEDVATIRVNEATAKMKDKDWTAALSMLEAAVRLRPEYDVAWVNMSAVLVNLDKPQQALKILNDVLARSPDQPLALANRGYLLRRLGDEPGSGKDYAHLTRIAPTNSSALQNYARHLDVTGDTTGARRYFELARVAFTPDAPEVYVNYSAFLLTHGDTRKSLVIAREGAQKLPSNYGLQLNLGNALAEAGQAQDAVAAYKRAIALAPDRLDAYFNLGNQYALQMNDPAAGIAWYRDALKRQPDPELDRETRLNMITTVQLNLASALERSGDNTSAFKVLQEAIDGNPADYTAFFNRAGLKQRLNDIAGARRDYELALGRIQRIQATSAEDKNPAIAEHQAYALINTGRLKEGAGILERQLIKDPDNHGLRRNLAYTELDLAQTSNACDHFDRAFSADPDEVDGWLGLLVCAALKGDGVRLGTLKQQFGKRFKGRYTVSARLPQQLIAEGYSYSPSFLTLWDRVEAAK</sequence>
<keyword evidence="1" id="KW-0677">Repeat</keyword>
<dbReference type="Pfam" id="PF14559">
    <property type="entry name" value="TPR_19"/>
    <property type="match status" value="1"/>
</dbReference>
<feature type="chain" id="PRO_5047546338" evidence="4">
    <location>
        <begin position="25"/>
        <end position="835"/>
    </location>
</feature>
<dbReference type="Proteomes" id="UP000824755">
    <property type="component" value="Chromosome"/>
</dbReference>
<evidence type="ECO:0000313" key="5">
    <source>
        <dbReference type="EMBL" id="QYR53778.1"/>
    </source>
</evidence>
<dbReference type="Pfam" id="PF00515">
    <property type="entry name" value="TPR_1"/>
    <property type="match status" value="1"/>
</dbReference>
<dbReference type="PROSITE" id="PS50005">
    <property type="entry name" value="TPR"/>
    <property type="match status" value="3"/>
</dbReference>
<feature type="repeat" description="TPR" evidence="3">
    <location>
        <begin position="303"/>
        <end position="336"/>
    </location>
</feature>
<evidence type="ECO:0000256" key="2">
    <source>
        <dbReference type="ARBA" id="ARBA00022803"/>
    </source>
</evidence>
<gene>
    <name evidence="5" type="ORF">H8L67_04690</name>
</gene>
<name>A0ABX8WSF6_9GAMM</name>
<dbReference type="SMART" id="SM00028">
    <property type="entry name" value="TPR"/>
    <property type="match status" value="15"/>
</dbReference>
<keyword evidence="6" id="KW-1185">Reference proteome</keyword>
<accession>A0ABX8WSF6</accession>
<protein>
    <submittedName>
        <fullName evidence="5">Tetratricopeptide repeat protein</fullName>
    </submittedName>
</protein>
<keyword evidence="2 3" id="KW-0802">TPR repeat</keyword>
<keyword evidence="4" id="KW-0732">Signal</keyword>
<dbReference type="EMBL" id="CP080544">
    <property type="protein sequence ID" value="QYR53778.1"/>
    <property type="molecule type" value="Genomic_DNA"/>
</dbReference>
<dbReference type="InterPro" id="IPR011990">
    <property type="entry name" value="TPR-like_helical_dom_sf"/>
</dbReference>
<organism evidence="5 6">
    <name type="scientific">Lysobacter soyae</name>
    <dbReference type="NCBI Taxonomy" id="2764185"/>
    <lineage>
        <taxon>Bacteria</taxon>
        <taxon>Pseudomonadati</taxon>
        <taxon>Pseudomonadota</taxon>
        <taxon>Gammaproteobacteria</taxon>
        <taxon>Lysobacterales</taxon>
        <taxon>Lysobacteraceae</taxon>
        <taxon>Lysobacter</taxon>
    </lineage>
</organism>
<dbReference type="PANTHER" id="PTHR44858:SF1">
    <property type="entry name" value="UDP-N-ACETYLGLUCOSAMINE--PEPTIDE N-ACETYLGLUCOSAMINYLTRANSFERASE SPINDLY-RELATED"/>
    <property type="match status" value="1"/>
</dbReference>
<dbReference type="Pfam" id="PF13432">
    <property type="entry name" value="TPR_16"/>
    <property type="match status" value="2"/>
</dbReference>
<proteinExistence type="predicted"/>
<evidence type="ECO:0000256" key="4">
    <source>
        <dbReference type="SAM" id="SignalP"/>
    </source>
</evidence>
<dbReference type="PANTHER" id="PTHR44858">
    <property type="entry name" value="TETRATRICOPEPTIDE REPEAT PROTEIN 6"/>
    <property type="match status" value="1"/>
</dbReference>
<feature type="repeat" description="TPR" evidence="3">
    <location>
        <begin position="544"/>
        <end position="577"/>
    </location>
</feature>
<feature type="repeat" description="TPR" evidence="3">
    <location>
        <begin position="235"/>
        <end position="268"/>
    </location>
</feature>